<dbReference type="InterPro" id="IPR002347">
    <property type="entry name" value="SDR_fam"/>
</dbReference>
<dbReference type="Pfam" id="PF00106">
    <property type="entry name" value="adh_short"/>
    <property type="match status" value="1"/>
</dbReference>
<sequence>MSLSKFSLEGKKALVVGARRNMGKAFALGLAEAGADVAITDINIESGQLHKVSKEIEAMGRKSLALKADISSEKEVKKLVKTVVDEFGT</sequence>
<proteinExistence type="inferred from homology"/>
<comment type="similarity">
    <text evidence="1">Belongs to the short-chain dehydrogenases/reductases (SDR) family.</text>
</comment>
<gene>
    <name evidence="3" type="ORF">METZ01_LOCUS353231</name>
</gene>
<dbReference type="Gene3D" id="3.40.50.720">
    <property type="entry name" value="NAD(P)-binding Rossmann-like Domain"/>
    <property type="match status" value="1"/>
</dbReference>
<organism evidence="3">
    <name type="scientific">marine metagenome</name>
    <dbReference type="NCBI Taxonomy" id="408172"/>
    <lineage>
        <taxon>unclassified sequences</taxon>
        <taxon>metagenomes</taxon>
        <taxon>ecological metagenomes</taxon>
    </lineage>
</organism>
<dbReference type="SUPFAM" id="SSF51735">
    <property type="entry name" value="NAD(P)-binding Rossmann-fold domains"/>
    <property type="match status" value="1"/>
</dbReference>
<evidence type="ECO:0008006" key="4">
    <source>
        <dbReference type="Google" id="ProtNLM"/>
    </source>
</evidence>
<feature type="non-terminal residue" evidence="3">
    <location>
        <position position="89"/>
    </location>
</feature>
<dbReference type="PANTHER" id="PTHR43669">
    <property type="entry name" value="5-KETO-D-GLUCONATE 5-REDUCTASE"/>
    <property type="match status" value="1"/>
</dbReference>
<dbReference type="GO" id="GO:0016491">
    <property type="term" value="F:oxidoreductase activity"/>
    <property type="evidence" value="ECO:0007669"/>
    <property type="project" value="UniProtKB-KW"/>
</dbReference>
<protein>
    <recommendedName>
        <fullName evidence="4">SDR family NAD(P)-dependent oxidoreductase</fullName>
    </recommendedName>
</protein>
<dbReference type="EMBL" id="UINC01123718">
    <property type="protein sequence ID" value="SVD00377.1"/>
    <property type="molecule type" value="Genomic_DNA"/>
</dbReference>
<reference evidence="3" key="1">
    <citation type="submission" date="2018-05" db="EMBL/GenBank/DDBJ databases">
        <authorList>
            <person name="Lanie J.A."/>
            <person name="Ng W.-L."/>
            <person name="Kazmierczak K.M."/>
            <person name="Andrzejewski T.M."/>
            <person name="Davidsen T.M."/>
            <person name="Wayne K.J."/>
            <person name="Tettelin H."/>
            <person name="Glass J.I."/>
            <person name="Rusch D."/>
            <person name="Podicherti R."/>
            <person name="Tsui H.-C.T."/>
            <person name="Winkler M.E."/>
        </authorList>
    </citation>
    <scope>NUCLEOTIDE SEQUENCE</scope>
</reference>
<dbReference type="PANTHER" id="PTHR43669:SF14">
    <property type="entry name" value="OXIDOREDUCTASE"/>
    <property type="match status" value="1"/>
</dbReference>
<evidence type="ECO:0000256" key="1">
    <source>
        <dbReference type="ARBA" id="ARBA00006484"/>
    </source>
</evidence>
<evidence type="ECO:0000256" key="2">
    <source>
        <dbReference type="ARBA" id="ARBA00023002"/>
    </source>
</evidence>
<evidence type="ECO:0000313" key="3">
    <source>
        <dbReference type="EMBL" id="SVD00377.1"/>
    </source>
</evidence>
<accession>A0A382RTJ8</accession>
<name>A0A382RTJ8_9ZZZZ</name>
<dbReference type="InterPro" id="IPR036291">
    <property type="entry name" value="NAD(P)-bd_dom_sf"/>
</dbReference>
<dbReference type="AlphaFoldDB" id="A0A382RTJ8"/>
<keyword evidence="2" id="KW-0560">Oxidoreductase</keyword>